<dbReference type="InterPro" id="IPR015002">
    <property type="entry name" value="T6SS_Tdi1_C"/>
</dbReference>
<evidence type="ECO:0000313" key="3">
    <source>
        <dbReference type="Proteomes" id="UP001303946"/>
    </source>
</evidence>
<evidence type="ECO:0000313" key="2">
    <source>
        <dbReference type="EMBL" id="WOB06874.1"/>
    </source>
</evidence>
<dbReference type="RefSeq" id="WP_316699519.1">
    <property type="nucleotide sequence ID" value="NZ_CP136336.1"/>
</dbReference>
<dbReference type="Pfam" id="PF08906">
    <property type="entry name" value="T6SS_Tdi1_C"/>
    <property type="match status" value="1"/>
</dbReference>
<protein>
    <submittedName>
        <fullName evidence="2">DUF1851 domain-containing protein</fullName>
    </submittedName>
</protein>
<feature type="domain" description="T6SS immunity protein Tdi1 C-terminal" evidence="1">
    <location>
        <begin position="55"/>
        <end position="126"/>
    </location>
</feature>
<dbReference type="EMBL" id="CP136336">
    <property type="protein sequence ID" value="WOB06874.1"/>
    <property type="molecule type" value="Genomic_DNA"/>
</dbReference>
<keyword evidence="3" id="KW-1185">Reference proteome</keyword>
<reference evidence="2 3" key="1">
    <citation type="submission" date="2023-10" db="EMBL/GenBank/DDBJ databases">
        <title>Bacteria for the degradation of biodegradable plastic PBAT(Polybutylene adipate terephthalate).</title>
        <authorList>
            <person name="Weon H.-Y."/>
            <person name="Yeon J."/>
        </authorList>
    </citation>
    <scope>NUCLEOTIDE SEQUENCE [LARGE SCALE GENOMIC DNA]</scope>
    <source>
        <strain evidence="2 3">SBD 7-3</strain>
    </source>
</reference>
<name>A0ABZ0CPG8_9BURK</name>
<accession>A0ABZ0CPG8</accession>
<organism evidence="2 3">
    <name type="scientific">Piscinibacter gummiphilus</name>
    <dbReference type="NCBI Taxonomy" id="946333"/>
    <lineage>
        <taxon>Bacteria</taxon>
        <taxon>Pseudomonadati</taxon>
        <taxon>Pseudomonadota</taxon>
        <taxon>Betaproteobacteria</taxon>
        <taxon>Burkholderiales</taxon>
        <taxon>Sphaerotilaceae</taxon>
        <taxon>Piscinibacter</taxon>
    </lineage>
</organism>
<sequence>MELIEHIARAWSWTGIKPEKVVGENDFGNLIVRDRQGQYWRICPEDLYCKPIAEDRAALDALIKDEEFQEDWAMVALVEEARGRLGPLGPGRKYCLKIPGLLGGEYGGSNLASIPLLELIAVSGDIAFQIKDLPDGAQVRFQITE</sequence>
<evidence type="ECO:0000259" key="1">
    <source>
        <dbReference type="Pfam" id="PF08906"/>
    </source>
</evidence>
<proteinExistence type="predicted"/>
<dbReference type="Proteomes" id="UP001303946">
    <property type="component" value="Chromosome"/>
</dbReference>
<gene>
    <name evidence="2" type="ORF">RXV79_18350</name>
</gene>